<keyword evidence="1" id="KW-0540">Nuclease</keyword>
<name>A0A4R2JTG5_9PSEU</name>
<organism evidence="3 4">
    <name type="scientific">Actinocrispum wychmicini</name>
    <dbReference type="NCBI Taxonomy" id="1213861"/>
    <lineage>
        <taxon>Bacteria</taxon>
        <taxon>Bacillati</taxon>
        <taxon>Actinomycetota</taxon>
        <taxon>Actinomycetes</taxon>
        <taxon>Pseudonocardiales</taxon>
        <taxon>Pseudonocardiaceae</taxon>
        <taxon>Actinocrispum</taxon>
    </lineage>
</organism>
<feature type="domain" description="Exonuclease" evidence="2">
    <location>
        <begin position="14"/>
        <end position="179"/>
    </location>
</feature>
<accession>A0A4R2JTG5</accession>
<sequence>MEGKADMTHWTSLSYVVVDVEGNGHQPPDLVELAAVPIVDGIIGDPKTWLVRPDLPITPFARKIHGISNEQVAGAPVFAHIEADVLKALDASALIAHNAHIDVGVLQRKLGDWECPEVFDTLKLARRLLPDRTTHKLGALVEEFSLDKGLEREAQPHRAAYDAIVTARLFVHLAGRRTLEELRAGPSREGGGDDQQGLF</sequence>
<dbReference type="GO" id="GO:0005829">
    <property type="term" value="C:cytosol"/>
    <property type="evidence" value="ECO:0007669"/>
    <property type="project" value="TreeGrafter"/>
</dbReference>
<dbReference type="InterPro" id="IPR013520">
    <property type="entry name" value="Ribonucl_H"/>
</dbReference>
<dbReference type="Gene3D" id="3.30.420.10">
    <property type="entry name" value="Ribonuclease H-like superfamily/Ribonuclease H"/>
    <property type="match status" value="1"/>
</dbReference>
<dbReference type="SUPFAM" id="SSF53098">
    <property type="entry name" value="Ribonuclease H-like"/>
    <property type="match status" value="1"/>
</dbReference>
<dbReference type="InterPro" id="IPR036397">
    <property type="entry name" value="RNaseH_sf"/>
</dbReference>
<dbReference type="SMART" id="SM00479">
    <property type="entry name" value="EXOIII"/>
    <property type="match status" value="1"/>
</dbReference>
<dbReference type="PANTHER" id="PTHR30231">
    <property type="entry name" value="DNA POLYMERASE III SUBUNIT EPSILON"/>
    <property type="match status" value="1"/>
</dbReference>
<evidence type="ECO:0000256" key="1">
    <source>
        <dbReference type="ARBA" id="ARBA00022839"/>
    </source>
</evidence>
<evidence type="ECO:0000313" key="4">
    <source>
        <dbReference type="Proteomes" id="UP000295680"/>
    </source>
</evidence>
<evidence type="ECO:0000259" key="2">
    <source>
        <dbReference type="SMART" id="SM00479"/>
    </source>
</evidence>
<dbReference type="EMBL" id="SLWS01000003">
    <property type="protein sequence ID" value="TCO60568.1"/>
    <property type="molecule type" value="Genomic_DNA"/>
</dbReference>
<dbReference type="InterPro" id="IPR012337">
    <property type="entry name" value="RNaseH-like_sf"/>
</dbReference>
<dbReference type="GO" id="GO:0045004">
    <property type="term" value="P:DNA replication proofreading"/>
    <property type="evidence" value="ECO:0007669"/>
    <property type="project" value="TreeGrafter"/>
</dbReference>
<dbReference type="CDD" id="cd06127">
    <property type="entry name" value="DEDDh"/>
    <property type="match status" value="1"/>
</dbReference>
<gene>
    <name evidence="3" type="ORF">EV192_103143</name>
</gene>
<dbReference type="Proteomes" id="UP000295680">
    <property type="component" value="Unassembled WGS sequence"/>
</dbReference>
<keyword evidence="1" id="KW-0269">Exonuclease</keyword>
<comment type="caution">
    <text evidence="3">The sequence shown here is derived from an EMBL/GenBank/DDBJ whole genome shotgun (WGS) entry which is preliminary data.</text>
</comment>
<dbReference type="GO" id="GO:0008408">
    <property type="term" value="F:3'-5' exonuclease activity"/>
    <property type="evidence" value="ECO:0007669"/>
    <property type="project" value="TreeGrafter"/>
</dbReference>
<evidence type="ECO:0000313" key="3">
    <source>
        <dbReference type="EMBL" id="TCO60568.1"/>
    </source>
</evidence>
<dbReference type="GO" id="GO:0003676">
    <property type="term" value="F:nucleic acid binding"/>
    <property type="evidence" value="ECO:0007669"/>
    <property type="project" value="InterPro"/>
</dbReference>
<protein>
    <submittedName>
        <fullName evidence="3">DNA polymerase-3 subunit epsilon/exodeoxyribonuclease X</fullName>
    </submittedName>
</protein>
<dbReference type="Pfam" id="PF00929">
    <property type="entry name" value="RNase_T"/>
    <property type="match status" value="1"/>
</dbReference>
<dbReference type="AlphaFoldDB" id="A0A4R2JTG5"/>
<dbReference type="RefSeq" id="WP_243726852.1">
    <property type="nucleotide sequence ID" value="NZ_SLWS01000003.1"/>
</dbReference>
<keyword evidence="1" id="KW-0378">Hydrolase</keyword>
<dbReference type="FunFam" id="3.30.420.10:FF:000045">
    <property type="entry name" value="3'-5' exonuclease DinG"/>
    <property type="match status" value="1"/>
</dbReference>
<keyword evidence="4" id="KW-1185">Reference proteome</keyword>
<reference evidence="3 4" key="1">
    <citation type="submission" date="2019-03" db="EMBL/GenBank/DDBJ databases">
        <title>Genomic Encyclopedia of Type Strains, Phase IV (KMG-IV): sequencing the most valuable type-strain genomes for metagenomic binning, comparative biology and taxonomic classification.</title>
        <authorList>
            <person name="Goeker M."/>
        </authorList>
    </citation>
    <scope>NUCLEOTIDE SEQUENCE [LARGE SCALE GENOMIC DNA]</scope>
    <source>
        <strain evidence="3 4">DSM 45934</strain>
    </source>
</reference>
<proteinExistence type="predicted"/>
<dbReference type="PANTHER" id="PTHR30231:SF41">
    <property type="entry name" value="DNA POLYMERASE III SUBUNIT EPSILON"/>
    <property type="match status" value="1"/>
</dbReference>